<evidence type="ECO:0000313" key="6">
    <source>
        <dbReference type="Proteomes" id="UP000270757"/>
    </source>
</evidence>
<comment type="caution">
    <text evidence="3">The sequence shown here is derived from an EMBL/GenBank/DDBJ whole genome shotgun (WGS) entry which is preliminary data.</text>
</comment>
<proteinExistence type="predicted"/>
<evidence type="ECO:0000313" key="4">
    <source>
        <dbReference type="EMBL" id="TID40053.1"/>
    </source>
</evidence>
<evidence type="ECO:0000313" key="7">
    <source>
        <dbReference type="Proteomes" id="UP000306421"/>
    </source>
</evidence>
<dbReference type="EMBL" id="QCXM01000013">
    <property type="protein sequence ID" value="PUT46039.1"/>
    <property type="molecule type" value="Genomic_DNA"/>
</dbReference>
<evidence type="ECO:0000313" key="5">
    <source>
        <dbReference type="Proteomes" id="UP000251035"/>
    </source>
</evidence>
<evidence type="ECO:0000313" key="2">
    <source>
        <dbReference type="EMBL" id="PUT46039.1"/>
    </source>
</evidence>
<evidence type="ECO:0000256" key="1">
    <source>
        <dbReference type="SAM" id="Phobius"/>
    </source>
</evidence>
<gene>
    <name evidence="3" type="ORF">D6J04_03445</name>
    <name evidence="2" type="ORF">DB745_12105</name>
    <name evidence="4" type="ORF">DIZ81_13240</name>
</gene>
<dbReference type="Proteomes" id="UP000251035">
    <property type="component" value="Unassembled WGS sequence"/>
</dbReference>
<feature type="transmembrane region" description="Helical" evidence="1">
    <location>
        <begin position="111"/>
        <end position="133"/>
    </location>
</feature>
<dbReference type="Proteomes" id="UP000270757">
    <property type="component" value="Unassembled WGS sequence"/>
</dbReference>
<dbReference type="EMBL" id="QFGG01000014">
    <property type="protein sequence ID" value="TID40053.1"/>
    <property type="molecule type" value="Genomic_DNA"/>
</dbReference>
<keyword evidence="1" id="KW-0812">Transmembrane</keyword>
<organism evidence="3 6">
    <name type="scientific">Legionella taurinensis</name>
    <dbReference type="NCBI Taxonomy" id="70611"/>
    <lineage>
        <taxon>Bacteria</taxon>
        <taxon>Pseudomonadati</taxon>
        <taxon>Pseudomonadota</taxon>
        <taxon>Gammaproteobacteria</taxon>
        <taxon>Legionellales</taxon>
        <taxon>Legionellaceae</taxon>
        <taxon>Legionella</taxon>
    </lineage>
</organism>
<keyword evidence="1" id="KW-1133">Transmembrane helix</keyword>
<dbReference type="Proteomes" id="UP000306421">
    <property type="component" value="Unassembled WGS sequence"/>
</dbReference>
<keyword evidence="5" id="KW-1185">Reference proteome</keyword>
<dbReference type="EMBL" id="QZWB01000002">
    <property type="protein sequence ID" value="RJT48793.1"/>
    <property type="molecule type" value="Genomic_DNA"/>
</dbReference>
<keyword evidence="1" id="KW-0472">Membrane</keyword>
<name>A0A3A5LAN1_9GAMM</name>
<evidence type="ECO:0000313" key="3">
    <source>
        <dbReference type="EMBL" id="RJT48793.1"/>
    </source>
</evidence>
<reference evidence="3 6" key="3">
    <citation type="submission" date="2018-09" db="EMBL/GenBank/DDBJ databases">
        <title>Draft genome sequences of Legionella taurinensis isolated from water samples.</title>
        <authorList>
            <person name="Chakeri A."/>
            <person name="Allerberger F."/>
            <person name="Kundi M."/>
            <person name="Ruppitsch W."/>
            <person name="Schmid D."/>
        </authorList>
    </citation>
    <scope>NUCLEOTIDE SEQUENCE [LARGE SCALE GENOMIC DNA]</scope>
    <source>
        <strain evidence="3 6">4570-18-6</strain>
    </source>
</reference>
<protein>
    <recommendedName>
        <fullName evidence="8">DUF2569 family protein</fullName>
    </recommendedName>
</protein>
<sequence length="167" mass="19554">MSLDTFFAKDNRSLRWIAKGILLFWMLWSLLVALSDTVNLLQRLHLLPAHWVYTSGNYDLVVQTFSLYKLNNEPLFLLSYFVIVVFAWVITFFFARAVWASEKNGHYLQRAYTAFLVILAIDAGFILADELFIQYAMEHGHMNRLGFKLLTFIVFLMLEKPFALSRE</sequence>
<dbReference type="AlphaFoldDB" id="A0A3A5LAN1"/>
<reference evidence="2 5" key="1">
    <citation type="submission" date="2018-04" db="EMBL/GenBank/DDBJ databases">
        <title>Whole genome sequence comparison of clinical and drinking water Legionella pneumophila isolates associated with the Flint Water Crisis.</title>
        <authorList>
            <person name="Garner E."/>
            <person name="Brown C."/>
            <person name="Schwake O."/>
            <person name="Coil D."/>
            <person name="Jospin G."/>
            <person name="Eisen J."/>
            <person name="Edwards M."/>
            <person name="Pruden A."/>
        </authorList>
    </citation>
    <scope>NUCLEOTIDE SEQUENCE [LARGE SCALE GENOMIC DNA]</scope>
    <source>
        <strain evidence="2 5">Genessee03</strain>
    </source>
</reference>
<evidence type="ECO:0008006" key="8">
    <source>
        <dbReference type="Google" id="ProtNLM"/>
    </source>
</evidence>
<accession>A0A3A5LAN1</accession>
<reference evidence="4 7" key="2">
    <citation type="submission" date="2018-04" db="EMBL/GenBank/DDBJ databases">
        <title>Whole genome sequence comparison of clinical and drinking water Legionella pneumophila isolates.</title>
        <authorList>
            <person name="Garner E."/>
        </authorList>
    </citation>
    <scope>NUCLEOTIDE SEQUENCE [LARGE SCALE GENOMIC DNA]</scope>
    <source>
        <strain evidence="4 7">WH02</strain>
    </source>
</reference>
<feature type="transmembrane region" description="Helical" evidence="1">
    <location>
        <begin position="75"/>
        <end position="99"/>
    </location>
</feature>
<feature type="transmembrane region" description="Helical" evidence="1">
    <location>
        <begin position="21"/>
        <end position="41"/>
    </location>
</feature>
<dbReference type="GeneID" id="48946046"/>
<dbReference type="RefSeq" id="WP_108294855.1">
    <property type="nucleotide sequence ID" value="NZ_CAAAIR010000003.1"/>
</dbReference>